<dbReference type="AlphaFoldDB" id="A0AA45WJQ5"/>
<organism evidence="5 6">
    <name type="scientific">Laceyella tengchongensis</name>
    <dbReference type="NCBI Taxonomy" id="574699"/>
    <lineage>
        <taxon>Bacteria</taxon>
        <taxon>Bacillati</taxon>
        <taxon>Bacillota</taxon>
        <taxon>Bacilli</taxon>
        <taxon>Bacillales</taxon>
        <taxon>Thermoactinomycetaceae</taxon>
        <taxon>Laceyella</taxon>
    </lineage>
</organism>
<feature type="binding site" evidence="3">
    <location>
        <position position="95"/>
    </location>
    <ligand>
        <name>substrate</name>
    </ligand>
</feature>
<dbReference type="Pfam" id="PF01593">
    <property type="entry name" value="Amino_oxidase"/>
    <property type="match status" value="1"/>
</dbReference>
<dbReference type="Gene3D" id="3.90.660.10">
    <property type="match status" value="1"/>
</dbReference>
<comment type="cofactor">
    <cofactor evidence="1">
        <name>FAD</name>
        <dbReference type="ChEBI" id="CHEBI:57692"/>
    </cofactor>
</comment>
<keyword evidence="2" id="KW-0560">Oxidoreductase</keyword>
<evidence type="ECO:0000256" key="2">
    <source>
        <dbReference type="ARBA" id="ARBA00023002"/>
    </source>
</evidence>
<evidence type="ECO:0000256" key="3">
    <source>
        <dbReference type="PIRSR" id="PIRSR601613-1"/>
    </source>
</evidence>
<dbReference type="EMBL" id="FXTU01000001">
    <property type="protein sequence ID" value="SMP04386.1"/>
    <property type="molecule type" value="Genomic_DNA"/>
</dbReference>
<protein>
    <submittedName>
        <fullName evidence="5">Monoamine oxidase</fullName>
    </submittedName>
</protein>
<evidence type="ECO:0000313" key="6">
    <source>
        <dbReference type="Proteomes" id="UP001157946"/>
    </source>
</evidence>
<gene>
    <name evidence="5" type="ORF">SAMN06265361_101544</name>
</gene>
<evidence type="ECO:0000313" key="5">
    <source>
        <dbReference type="EMBL" id="SMP04386.1"/>
    </source>
</evidence>
<feature type="binding site" evidence="3">
    <location>
        <position position="471"/>
    </location>
    <ligand>
        <name>FAD</name>
        <dbReference type="ChEBI" id="CHEBI:57692"/>
    </ligand>
</feature>
<reference evidence="5" key="1">
    <citation type="submission" date="2017-05" db="EMBL/GenBank/DDBJ databases">
        <authorList>
            <person name="Varghese N."/>
            <person name="Submissions S."/>
        </authorList>
    </citation>
    <scope>NUCLEOTIDE SEQUENCE</scope>
    <source>
        <strain evidence="5">DSM 45262</strain>
    </source>
</reference>
<feature type="domain" description="Amine oxidase" evidence="4">
    <location>
        <begin position="47"/>
        <end position="494"/>
    </location>
</feature>
<feature type="binding site" evidence="3">
    <location>
        <begin position="67"/>
        <end position="68"/>
    </location>
    <ligand>
        <name>FAD</name>
        <dbReference type="ChEBI" id="CHEBI:57692"/>
    </ligand>
</feature>
<dbReference type="GO" id="GO:0009063">
    <property type="term" value="P:amino acid catabolic process"/>
    <property type="evidence" value="ECO:0007669"/>
    <property type="project" value="TreeGrafter"/>
</dbReference>
<dbReference type="PRINTS" id="PR00757">
    <property type="entry name" value="AMINEOXDASEF"/>
</dbReference>
<dbReference type="PANTHER" id="PTHR10742">
    <property type="entry name" value="FLAVIN MONOAMINE OXIDASE"/>
    <property type="match status" value="1"/>
</dbReference>
<keyword evidence="6" id="KW-1185">Reference proteome</keyword>
<dbReference type="InterPro" id="IPR050281">
    <property type="entry name" value="Flavin_monoamine_oxidase"/>
</dbReference>
<dbReference type="InterPro" id="IPR002937">
    <property type="entry name" value="Amino_oxidase"/>
</dbReference>
<accession>A0AA45WJQ5</accession>
<proteinExistence type="predicted"/>
<dbReference type="SUPFAM" id="SSF51905">
    <property type="entry name" value="FAD/NAD(P)-binding domain"/>
    <property type="match status" value="1"/>
</dbReference>
<dbReference type="InterPro" id="IPR036188">
    <property type="entry name" value="FAD/NAD-bd_sf"/>
</dbReference>
<dbReference type="Gene3D" id="1.20.1440.240">
    <property type="match status" value="1"/>
</dbReference>
<dbReference type="Gene3D" id="3.50.50.60">
    <property type="entry name" value="FAD/NAD(P)-binding domain"/>
    <property type="match status" value="1"/>
</dbReference>
<sequence length="499" mass="56341">MAEPQRGNDMSVLQMTDMSTGRMLSIIRDGLRKTRQPKKVIVVGAGMAGLVAASLLKQAGHQVKIIEASSRVGGRVYTLRSPFAQGEYLEAGAMRIPNVHQLTLAYIKKFGLPINPFINATPNDLIYTNGVRTTAKEADRNPDILRFPVAAIERGKSADELFLAASRKILDFVKRNPKRNWPIVVRRFDHYSLDTFLRHNPVGPRLSHQAIDMIQIMQDTEGISQLSYIQTLQAFQLLYQPNIRFYEITGGNDKLPKAFLPQLRRDILFNHKMTKISQRNGTVTIHSVHTKTKQPAKTMGDVAIITVPYSLLQLVEVEPKHLFSYGKRKAIRELHYAPATKIGIQFKRRFWEQEGHLGGKIVTDLPVRYAFYPSHGLGKRGPGTVLASYTWEDDALPWNALKQEDRVRQALEDWAKLHGKKVFRAFDTGTSWSWSQYQYSGGAFVLYRPGQQNELGSHLAKPEGRIFFAGEHVSSTPTWIQGAIESAIRTAVEVHQFKG</sequence>
<name>A0AA45WJQ5_9BACL</name>
<evidence type="ECO:0000256" key="1">
    <source>
        <dbReference type="ARBA" id="ARBA00001974"/>
    </source>
</evidence>
<dbReference type="GO" id="GO:0001716">
    <property type="term" value="F:L-amino-acid oxidase activity"/>
    <property type="evidence" value="ECO:0007669"/>
    <property type="project" value="TreeGrafter"/>
</dbReference>
<feature type="binding site" evidence="3">
    <location>
        <begin position="92"/>
        <end position="95"/>
    </location>
    <ligand>
        <name>FAD</name>
        <dbReference type="ChEBI" id="CHEBI:57692"/>
    </ligand>
</feature>
<dbReference type="SUPFAM" id="SSF54373">
    <property type="entry name" value="FAD-linked reductases, C-terminal domain"/>
    <property type="match status" value="1"/>
</dbReference>
<dbReference type="PANTHER" id="PTHR10742:SF342">
    <property type="entry name" value="AMINE OXIDASE"/>
    <property type="match status" value="1"/>
</dbReference>
<dbReference type="Proteomes" id="UP001157946">
    <property type="component" value="Unassembled WGS sequence"/>
</dbReference>
<dbReference type="InterPro" id="IPR001613">
    <property type="entry name" value="Flavin_amine_oxidase"/>
</dbReference>
<evidence type="ECO:0000259" key="4">
    <source>
        <dbReference type="Pfam" id="PF01593"/>
    </source>
</evidence>
<comment type="caution">
    <text evidence="5">The sequence shown here is derived from an EMBL/GenBank/DDBJ whole genome shotgun (WGS) entry which is preliminary data.</text>
</comment>